<evidence type="ECO:0000313" key="2">
    <source>
        <dbReference type="Proteomes" id="UP000468388"/>
    </source>
</evidence>
<evidence type="ECO:0000313" key="1">
    <source>
        <dbReference type="EMBL" id="MVT40243.1"/>
    </source>
</evidence>
<dbReference type="RefSeq" id="WP_157298869.1">
    <property type="nucleotide sequence ID" value="NZ_BAAAZB010000005.1"/>
</dbReference>
<gene>
    <name evidence="1" type="ORF">GO495_06595</name>
</gene>
<proteinExistence type="predicted"/>
<sequence length="307" mass="37014">MSNSSSNQPSTKEEFLQELEGFIEVDVVNLDDFHLSLARLYLMLYYEGSIQKKIKLLSLSDNDPFIFIGVKILKQDYMRLFMNYDLIKPFNEMLKKQVRRIQDHASIYNKICNLNPEFENTEFAEPIYNLLNYDEQETIINRELKRKRWNYTLKFSHSQNEEQLQEHQNDLKQFYHFVMELHYIHEHRIALNYSKWNYRSLTILDIDLLPKLSIQELQIPSISHNENKDELYFSGDKQILYYMNEMFLEIQSNPAKKRFLFLRSILREADLYDNYKDELTEKFLPQVEIFEAKFKTGSLKETHLIPT</sequence>
<protein>
    <submittedName>
        <fullName evidence="1">Uncharacterized protein</fullName>
    </submittedName>
</protein>
<keyword evidence="2" id="KW-1185">Reference proteome</keyword>
<name>A0A6N8J5C6_9BACT</name>
<comment type="caution">
    <text evidence="1">The sequence shown here is derived from an EMBL/GenBank/DDBJ whole genome shotgun (WGS) entry which is preliminary data.</text>
</comment>
<dbReference type="Proteomes" id="UP000468388">
    <property type="component" value="Unassembled WGS sequence"/>
</dbReference>
<accession>A0A6N8J5C6</accession>
<reference evidence="1 2" key="1">
    <citation type="submission" date="2019-12" db="EMBL/GenBank/DDBJ databases">
        <title>The draft genomic sequence of strain Chitinophaga oryziterrae JCM 16595.</title>
        <authorList>
            <person name="Zhang X."/>
        </authorList>
    </citation>
    <scope>NUCLEOTIDE SEQUENCE [LARGE SCALE GENOMIC DNA]</scope>
    <source>
        <strain evidence="1 2">JCM 16595</strain>
    </source>
</reference>
<dbReference type="EMBL" id="WRXO01000001">
    <property type="protein sequence ID" value="MVT40243.1"/>
    <property type="molecule type" value="Genomic_DNA"/>
</dbReference>
<organism evidence="1 2">
    <name type="scientific">Chitinophaga oryziterrae</name>
    <dbReference type="NCBI Taxonomy" id="1031224"/>
    <lineage>
        <taxon>Bacteria</taxon>
        <taxon>Pseudomonadati</taxon>
        <taxon>Bacteroidota</taxon>
        <taxon>Chitinophagia</taxon>
        <taxon>Chitinophagales</taxon>
        <taxon>Chitinophagaceae</taxon>
        <taxon>Chitinophaga</taxon>
    </lineage>
</organism>
<dbReference type="AlphaFoldDB" id="A0A6N8J5C6"/>